<keyword evidence="3" id="KW-1185">Reference proteome</keyword>
<evidence type="ECO:0000313" key="2">
    <source>
        <dbReference type="EMBL" id="GAS93632.1"/>
    </source>
</evidence>
<gene>
    <name evidence="2" type="ORF">RMCC_0598</name>
</gene>
<dbReference type="Pfam" id="PF24238">
    <property type="entry name" value="CDGP"/>
    <property type="match status" value="1"/>
</dbReference>
<reference evidence="3" key="2">
    <citation type="submission" date="2016-02" db="EMBL/GenBank/DDBJ databases">
        <title>Draft genome sequence of five rapidly growing Mycobacterium species.</title>
        <authorList>
            <person name="Katahira K."/>
            <person name="Gotou Y."/>
            <person name="Iida K."/>
            <person name="Ogura Y."/>
            <person name="Hayashi T."/>
        </authorList>
    </citation>
    <scope>NUCLEOTIDE SEQUENCE [LARGE SCALE GENOMIC DNA]</scope>
    <source>
        <strain evidence="3">JCM15298</strain>
    </source>
</reference>
<evidence type="ECO:0000259" key="1">
    <source>
        <dbReference type="Pfam" id="PF24238"/>
    </source>
</evidence>
<dbReference type="Proteomes" id="UP000069443">
    <property type="component" value="Unassembled WGS sequence"/>
</dbReference>
<organism evidence="2 3">
    <name type="scientific">Mycolicibacterium canariasense</name>
    <name type="common">Mycobacterium canariasense</name>
    <dbReference type="NCBI Taxonomy" id="228230"/>
    <lineage>
        <taxon>Bacteria</taxon>
        <taxon>Bacillati</taxon>
        <taxon>Actinomycetota</taxon>
        <taxon>Actinomycetes</taxon>
        <taxon>Mycobacteriales</taxon>
        <taxon>Mycobacteriaceae</taxon>
        <taxon>Mycolicibacterium</taxon>
    </lineage>
</organism>
<sequence>MLADGSWIRFRMIWTPAHQVPFRTSCGTYSCTSSGGYWVNEQIFSKEKYPVRPETVLPDEPAWLPPTYTDASGFTPVNFN</sequence>
<feature type="domain" description="CDGP" evidence="1">
    <location>
        <begin position="3"/>
        <end position="65"/>
    </location>
</feature>
<comment type="caution">
    <text evidence="2">The sequence shown here is derived from an EMBL/GenBank/DDBJ whole genome shotgun (WGS) entry which is preliminary data.</text>
</comment>
<evidence type="ECO:0000313" key="3">
    <source>
        <dbReference type="Proteomes" id="UP000069443"/>
    </source>
</evidence>
<name>A0A117I8R9_MYCCR</name>
<dbReference type="RefSeq" id="WP_234811629.1">
    <property type="nucleotide sequence ID" value="NZ_BCSY01000020.1"/>
</dbReference>
<dbReference type="EMBL" id="BCSY01000020">
    <property type="protein sequence ID" value="GAS93632.1"/>
    <property type="molecule type" value="Genomic_DNA"/>
</dbReference>
<accession>A0A117I8R9</accession>
<proteinExistence type="predicted"/>
<dbReference type="InterPro" id="IPR056271">
    <property type="entry name" value="CDGP_dom"/>
</dbReference>
<dbReference type="AlphaFoldDB" id="A0A117I8R9"/>
<protein>
    <recommendedName>
        <fullName evidence="1">CDGP domain-containing protein</fullName>
    </recommendedName>
</protein>
<reference evidence="3" key="1">
    <citation type="journal article" date="2016" name="Genome Announc.">
        <title>Draft Genome Sequences of Five Rapidly Growing Mycobacterium Species, M. thermoresistibile, M. fortuitum subsp. acetamidolyticum, M. canariasense, M. brisbanense, and M. novocastrense.</title>
        <authorList>
            <person name="Katahira K."/>
            <person name="Ogura Y."/>
            <person name="Gotoh Y."/>
            <person name="Hayashi T."/>
        </authorList>
    </citation>
    <scope>NUCLEOTIDE SEQUENCE [LARGE SCALE GENOMIC DNA]</scope>
    <source>
        <strain evidence="3">JCM15298</strain>
    </source>
</reference>